<sequence>MPIDQIKTSDAFRKSTFRASLAIIQFVVIYLLLICGALLLTALCVLGAYTLVSHTFTIFTALMAVAIVCIGGFVLFFLIKFIFTKNVVDRSTLTEITEQDQPELFALIREIVQEVQTDFPKKVYLSPDVNAAVFYDSGFWSMFLPIRKNLQIGMGLVNTVTVSEFKGILAHEFGHFSQRSMKVGSYVYNVNYVIHNMLFDNESFDSTLERWSNVSGYIAVATTGAGWVIKGIKWSLGKAYNIVNLNYLNLSREMEFHADEVAAHVAGSAPLAGALRRFELADYALNSAANFYYQKGFDAPNIYPHHAFVLRFLAEKDQLAFQNGLPVVESNQNRYNKSKLVIADQWASHPSVDDRVQRLLQLNQSPKNEDARQAAELFRKVGEIQEAITQKMFDGVERKPHAETEVFEEAFVDFYNVSVFNEIYQGYYDGKNPVFPEEVSNTTGDINANELFNEQAVDLVYKEIAIQSDIQTIEGIHEGNYKVKSFDYDGNKYAAGEAAFLLPNLRNELAEVQRLVAENDARIYQFFYEIAAQQQKQTEHETLIANIKSVNAQNAAFGDLYMEVAGQSSFLTVTTPYDEIKRCLARLAETENKFKEQLAELQNNPLYSPKITDQAKEIFEQYIHNEEPYFEKKSYNEHTVQLMFNALNEFISILPLSQFHHKKELLDFQAVLFNATQPANIAS</sequence>
<feature type="domain" description="Peptidase M48" evidence="12">
    <location>
        <begin position="99"/>
        <end position="361"/>
    </location>
</feature>
<name>A0ABQ2HXY9_9BACT</name>
<keyword evidence="14" id="KW-1185">Reference proteome</keyword>
<keyword evidence="3" id="KW-0645">Protease</keyword>
<evidence type="ECO:0000256" key="1">
    <source>
        <dbReference type="ARBA" id="ARBA00001947"/>
    </source>
</evidence>
<evidence type="ECO:0000256" key="8">
    <source>
        <dbReference type="ARBA" id="ARBA00022989"/>
    </source>
</evidence>
<dbReference type="PANTHER" id="PTHR43221">
    <property type="entry name" value="PROTEASE HTPX"/>
    <property type="match status" value="1"/>
</dbReference>
<dbReference type="CDD" id="cd07328">
    <property type="entry name" value="M48_Ste24p_like"/>
    <property type="match status" value="1"/>
</dbReference>
<keyword evidence="4 11" id="KW-0812">Transmembrane</keyword>
<evidence type="ECO:0000256" key="6">
    <source>
        <dbReference type="ARBA" id="ARBA00022801"/>
    </source>
</evidence>
<dbReference type="Gene3D" id="3.30.2010.10">
    <property type="entry name" value="Metalloproteases ('zincins'), catalytic domain"/>
    <property type="match status" value="1"/>
</dbReference>
<evidence type="ECO:0000313" key="14">
    <source>
        <dbReference type="Proteomes" id="UP000632339"/>
    </source>
</evidence>
<keyword evidence="7" id="KW-0862">Zinc</keyword>
<keyword evidence="9" id="KW-0482">Metalloprotease</keyword>
<dbReference type="PANTHER" id="PTHR43221:SF2">
    <property type="entry name" value="PROTEASE HTPX HOMOLOG"/>
    <property type="match status" value="1"/>
</dbReference>
<protein>
    <recommendedName>
        <fullName evidence="12">Peptidase M48 domain-containing protein</fullName>
    </recommendedName>
</protein>
<keyword evidence="2" id="KW-1003">Cell membrane</keyword>
<evidence type="ECO:0000259" key="12">
    <source>
        <dbReference type="Pfam" id="PF01435"/>
    </source>
</evidence>
<keyword evidence="8 11" id="KW-1133">Transmembrane helix</keyword>
<evidence type="ECO:0000256" key="7">
    <source>
        <dbReference type="ARBA" id="ARBA00022833"/>
    </source>
</evidence>
<feature type="transmembrane region" description="Helical" evidence="11">
    <location>
        <begin position="21"/>
        <end position="52"/>
    </location>
</feature>
<evidence type="ECO:0000256" key="3">
    <source>
        <dbReference type="ARBA" id="ARBA00022670"/>
    </source>
</evidence>
<evidence type="ECO:0000256" key="2">
    <source>
        <dbReference type="ARBA" id="ARBA00022475"/>
    </source>
</evidence>
<keyword evidence="6" id="KW-0378">Hydrolase</keyword>
<comment type="cofactor">
    <cofactor evidence="1">
        <name>Zn(2+)</name>
        <dbReference type="ChEBI" id="CHEBI:29105"/>
    </cofactor>
</comment>
<comment type="caution">
    <text evidence="13">The sequence shown here is derived from an EMBL/GenBank/DDBJ whole genome shotgun (WGS) entry which is preliminary data.</text>
</comment>
<dbReference type="RefSeq" id="WP_019943241.1">
    <property type="nucleotide sequence ID" value="NZ_BMLI01000001.1"/>
</dbReference>
<organism evidence="13 14">
    <name type="scientific">Dyadobacter beijingensis</name>
    <dbReference type="NCBI Taxonomy" id="365489"/>
    <lineage>
        <taxon>Bacteria</taxon>
        <taxon>Pseudomonadati</taxon>
        <taxon>Bacteroidota</taxon>
        <taxon>Cytophagia</taxon>
        <taxon>Cytophagales</taxon>
        <taxon>Spirosomataceae</taxon>
        <taxon>Dyadobacter</taxon>
    </lineage>
</organism>
<keyword evidence="5" id="KW-0479">Metal-binding</keyword>
<evidence type="ECO:0000256" key="11">
    <source>
        <dbReference type="SAM" id="Phobius"/>
    </source>
</evidence>
<dbReference type="EMBL" id="BMLI01000001">
    <property type="protein sequence ID" value="GGM93294.1"/>
    <property type="molecule type" value="Genomic_DNA"/>
</dbReference>
<dbReference type="InterPro" id="IPR001915">
    <property type="entry name" value="Peptidase_M48"/>
</dbReference>
<feature type="transmembrane region" description="Helical" evidence="11">
    <location>
        <begin position="58"/>
        <end position="83"/>
    </location>
</feature>
<dbReference type="Pfam" id="PF01435">
    <property type="entry name" value="Peptidase_M48"/>
    <property type="match status" value="1"/>
</dbReference>
<evidence type="ECO:0000256" key="10">
    <source>
        <dbReference type="ARBA" id="ARBA00023136"/>
    </source>
</evidence>
<dbReference type="InterPro" id="IPR050083">
    <property type="entry name" value="HtpX_protease"/>
</dbReference>
<dbReference type="Proteomes" id="UP000632339">
    <property type="component" value="Unassembled WGS sequence"/>
</dbReference>
<evidence type="ECO:0000256" key="5">
    <source>
        <dbReference type="ARBA" id="ARBA00022723"/>
    </source>
</evidence>
<gene>
    <name evidence="13" type="ORF">GCM10010967_28040</name>
</gene>
<keyword evidence="10 11" id="KW-0472">Membrane</keyword>
<evidence type="ECO:0000256" key="9">
    <source>
        <dbReference type="ARBA" id="ARBA00023049"/>
    </source>
</evidence>
<evidence type="ECO:0000256" key="4">
    <source>
        <dbReference type="ARBA" id="ARBA00022692"/>
    </source>
</evidence>
<reference evidence="14" key="1">
    <citation type="journal article" date="2019" name="Int. J. Syst. Evol. Microbiol.">
        <title>The Global Catalogue of Microorganisms (GCM) 10K type strain sequencing project: providing services to taxonomists for standard genome sequencing and annotation.</title>
        <authorList>
            <consortium name="The Broad Institute Genomics Platform"/>
            <consortium name="The Broad Institute Genome Sequencing Center for Infectious Disease"/>
            <person name="Wu L."/>
            <person name="Ma J."/>
        </authorList>
    </citation>
    <scope>NUCLEOTIDE SEQUENCE [LARGE SCALE GENOMIC DNA]</scope>
    <source>
        <strain evidence="14">CGMCC 1.6375</strain>
    </source>
</reference>
<evidence type="ECO:0000313" key="13">
    <source>
        <dbReference type="EMBL" id="GGM93294.1"/>
    </source>
</evidence>
<accession>A0ABQ2HXY9</accession>
<proteinExistence type="predicted"/>